<dbReference type="EMBL" id="MF990787">
    <property type="protein sequence ID" value="AXH01253.1"/>
    <property type="molecule type" value="Genomic_DNA"/>
</dbReference>
<dbReference type="NCBIfam" id="NF000539">
    <property type="entry name" value="plantaricin"/>
    <property type="match status" value="1"/>
</dbReference>
<dbReference type="Pfam" id="PF14867">
    <property type="entry name" value="Lantibiotic_a"/>
    <property type="match status" value="1"/>
</dbReference>
<dbReference type="InterPro" id="IPR029243">
    <property type="entry name" value="Lantibiotic_alpha"/>
</dbReference>
<dbReference type="GO" id="GO:0050830">
    <property type="term" value="P:defense response to Gram-positive bacterium"/>
    <property type="evidence" value="ECO:0007669"/>
    <property type="project" value="InterPro"/>
</dbReference>
<protein>
    <submittedName>
        <fullName evidence="1">Precursor protein SleA1</fullName>
    </submittedName>
</protein>
<reference evidence="1" key="1">
    <citation type="journal article" date="2018" name="Front. Microbiol.">
        <title>Genome Sequencing Reveals a Large and Diverse Repertoire of Antimicrobial Peptides.</title>
        <authorList>
            <person name="Rezaei Javan R."/>
            <person name="van Tonder A.J."/>
            <person name="King J.P."/>
            <person name="Harrold C.L."/>
            <person name="Brueggemann A.B."/>
        </authorList>
    </citation>
    <scope>NUCLEOTIDE SEQUENCE</scope>
    <source>
        <strain evidence="1">Tennesse_23F_4</strain>
    </source>
</reference>
<gene>
    <name evidence="1" type="primary">sleA1</name>
    <name evidence="1" type="ORF">streptolancidinE_00002</name>
</gene>
<organism evidence="1">
    <name type="scientific">Streptococcus pneumoniae</name>
    <dbReference type="NCBI Taxonomy" id="1313"/>
    <lineage>
        <taxon>Bacteria</taxon>
        <taxon>Bacillati</taxon>
        <taxon>Bacillota</taxon>
        <taxon>Bacilli</taxon>
        <taxon>Lactobacillales</taxon>
        <taxon>Streptococcaceae</taxon>
        <taxon>Streptococcus</taxon>
    </lineage>
</organism>
<dbReference type="RefSeq" id="WP_000057443.1">
    <property type="nucleotide sequence ID" value="NZ_CFBF01000013.1"/>
</dbReference>
<evidence type="ECO:0000313" key="1">
    <source>
        <dbReference type="EMBL" id="AXH01253.1"/>
    </source>
</evidence>
<name>A0A384ZZV1_STREE</name>
<sequence length="56" mass="5988">MAQKDFPQKINSQLLEEISDNSAVGAGWAQLSFISEALGNKGAVCTGTIECQNNCR</sequence>
<accession>A0A384ZZV1</accession>
<proteinExistence type="predicted"/>
<dbReference type="AlphaFoldDB" id="A0A384ZZV1"/>